<dbReference type="Pfam" id="PF01627">
    <property type="entry name" value="Hpt"/>
    <property type="match status" value="1"/>
</dbReference>
<dbReference type="SUPFAM" id="SSF55874">
    <property type="entry name" value="ATPase domain of HSP90 chaperone/DNA topoisomerase II/histidine kinase"/>
    <property type="match status" value="1"/>
</dbReference>
<dbReference type="InterPro" id="IPR011006">
    <property type="entry name" value="CheY-like_superfamily"/>
</dbReference>
<dbReference type="PROSITE" id="PS50109">
    <property type="entry name" value="HIS_KIN"/>
    <property type="match status" value="1"/>
</dbReference>
<dbReference type="SUPFAM" id="SSF50341">
    <property type="entry name" value="CheW-like"/>
    <property type="match status" value="1"/>
</dbReference>
<comment type="function">
    <text evidence="8">Involved in the transmission of sensory signals from the chemoreceptors to the flagellar motors. CheA is autophosphorylated; it can transfer its phosphate group to either CheB or CheY.</text>
</comment>
<feature type="coiled-coil region" evidence="11">
    <location>
        <begin position="371"/>
        <end position="405"/>
    </location>
</feature>
<dbReference type="OrthoDB" id="9803176at2"/>
<dbReference type="InterPro" id="IPR036641">
    <property type="entry name" value="HPT_dom_sf"/>
</dbReference>
<evidence type="ECO:0000259" key="13">
    <source>
        <dbReference type="PROSITE" id="PS50109"/>
    </source>
</evidence>
<dbReference type="Proteomes" id="UP000035352">
    <property type="component" value="Chromosome"/>
</dbReference>
<dbReference type="PRINTS" id="PR00344">
    <property type="entry name" value="BCTRLSENSOR"/>
</dbReference>
<dbReference type="GO" id="GO:0005737">
    <property type="term" value="C:cytoplasm"/>
    <property type="evidence" value="ECO:0007669"/>
    <property type="project" value="InterPro"/>
</dbReference>
<evidence type="ECO:0000256" key="11">
    <source>
        <dbReference type="SAM" id="Coils"/>
    </source>
</evidence>
<keyword evidence="11" id="KW-0175">Coiled coil</keyword>
<dbReference type="GO" id="GO:0006935">
    <property type="term" value="P:chemotaxis"/>
    <property type="evidence" value="ECO:0007669"/>
    <property type="project" value="InterPro"/>
</dbReference>
<feature type="compositionally biased region" description="Low complexity" evidence="12">
    <location>
        <begin position="317"/>
        <end position="341"/>
    </location>
</feature>
<feature type="modified residue" description="4-aspartylphosphate" evidence="10">
    <location>
        <position position="875"/>
    </location>
</feature>
<dbReference type="RefSeq" id="WP_047197037.1">
    <property type="nucleotide sequence ID" value="NZ_CP011371.1"/>
</dbReference>
<sequence>MTTPLKELLQVLQEEFTLAAPEIDSALMQWLSIESSGPQQADKAAAGYARLAQVARMIQLEGLAIVLELLRDCAPVFATLEGEDLHEALGWLLRWHGPVAGYVELPAENEAVRDLNRYMAEGPLGLTFEQQDELQKLLRKPPTVPAEMEAHAPTTAPQPLDDHEVSLEVPDDVDPTLLDAFLDDAPAQLHALTAGVRALSHGHAELSALRQAARAAHTLKGSARVVGIRGIGRLAQRLAVLLDHAVDRRGEVPVAMARDLDQGAACLDQMLHALRGHDAAPDEALASLERLGDWLRAVDQGGVERLALDTLPSALGAPDPATAARPATPAAASSSAAAHSQPPNPALATLRIGVDRLDRLVHQAAQSLVSHARLEEHLRVIEDRLEQLEASNGQLRHRLHQLDAVLDTHAAAGGNAAGGITPGGVEPLAELRAELRALSRFATEMGADEQEHGRAAREEMQTALQTLRQQGQTLVGQHRELMAARLVPARPLVARLRRAVVQTAAATGKQAHLDVTGEQVLVDADVLERLAEPLLQLLRNAVDHGIEAPAERAARGKPRAGTLLLRFTREQQLLRVECRDDGRGLDLEAIRRRALDMGLIDAEASLAPDALARLILLPGFSTTAEVTDLSGRGAGLDLVADQLRAMKGRLEIDSQPGRGTNFTLQVPASTGLQQALIVQVEQQSYALPSDSVVLALPAGQGAVAMTAAGPVFRHAGREWPYRQLAQWLGVAVGEAEDGSKPVVLARGAHGEVALEVDRLDGTRELLLQDIGRLLRRVQGIAGGAFRPDGRVLFLLDIEALERAAESPVRREAAAQLRQRLKVPRRHVLVVDDAISVRKTIAQLLRGAGFEVSTARDGFDALDVLVRRKADIVLTDLEMPNLDGLELTRRLRESRLWKGLPVMMITSRATHRHLRNAQEAGVDVFLTKPYADDELLAEVRRLLPAQAAR</sequence>
<dbReference type="PROSITE" id="PS50894">
    <property type="entry name" value="HPT"/>
    <property type="match status" value="1"/>
</dbReference>
<dbReference type="Gene3D" id="1.20.120.160">
    <property type="entry name" value="HPT domain"/>
    <property type="match status" value="1"/>
</dbReference>
<accession>A0A0G3BXE3</accession>
<feature type="domain" description="Histidine kinase" evidence="13">
    <location>
        <begin position="426"/>
        <end position="670"/>
    </location>
</feature>
<evidence type="ECO:0000256" key="10">
    <source>
        <dbReference type="PROSITE-ProRule" id="PRU00169"/>
    </source>
</evidence>
<evidence type="ECO:0000256" key="1">
    <source>
        <dbReference type="ARBA" id="ARBA00000085"/>
    </source>
</evidence>
<dbReference type="CDD" id="cd00088">
    <property type="entry name" value="HPT"/>
    <property type="match status" value="1"/>
</dbReference>
<dbReference type="InterPro" id="IPR002545">
    <property type="entry name" value="CheW-lke_dom"/>
</dbReference>
<evidence type="ECO:0000256" key="12">
    <source>
        <dbReference type="SAM" id="MobiDB-lite"/>
    </source>
</evidence>
<dbReference type="SMART" id="SM00387">
    <property type="entry name" value="HATPase_c"/>
    <property type="match status" value="1"/>
</dbReference>
<keyword evidence="18" id="KW-1185">Reference proteome</keyword>
<dbReference type="KEGG" id="pbh:AAW51_5350"/>
<dbReference type="FunFam" id="3.30.565.10:FF:000016">
    <property type="entry name" value="Chemotaxis protein CheA, putative"/>
    <property type="match status" value="1"/>
</dbReference>
<protein>
    <recommendedName>
        <fullName evidence="3">Chemotaxis protein CheA</fullName>
        <ecNumber evidence="2">2.7.13.3</ecNumber>
    </recommendedName>
</protein>
<dbReference type="InterPro" id="IPR004105">
    <property type="entry name" value="CheA-like_dim"/>
</dbReference>
<feature type="region of interest" description="Disordered" evidence="12">
    <location>
        <begin position="317"/>
        <end position="344"/>
    </location>
</feature>
<proteinExistence type="predicted"/>
<evidence type="ECO:0000256" key="4">
    <source>
        <dbReference type="ARBA" id="ARBA00022553"/>
    </source>
</evidence>
<dbReference type="AlphaFoldDB" id="A0A0G3BXE3"/>
<dbReference type="InterPro" id="IPR036890">
    <property type="entry name" value="HATPase_C_sf"/>
</dbReference>
<dbReference type="SUPFAM" id="SSF47226">
    <property type="entry name" value="Histidine-containing phosphotransfer domain, HPT domain"/>
    <property type="match status" value="1"/>
</dbReference>
<comment type="catalytic activity">
    <reaction evidence="1">
        <text>ATP + protein L-histidine = ADP + protein N-phospho-L-histidine.</text>
        <dbReference type="EC" id="2.7.13.3"/>
    </reaction>
</comment>
<gene>
    <name evidence="17" type="primary">pilL</name>
    <name evidence="17" type="ORF">AAW51_5350</name>
</gene>
<keyword evidence="5" id="KW-0808">Transferase</keyword>
<feature type="domain" description="CheW-like" evidence="15">
    <location>
        <begin position="672"/>
        <end position="806"/>
    </location>
</feature>
<evidence type="ECO:0000256" key="5">
    <source>
        <dbReference type="ARBA" id="ARBA00022679"/>
    </source>
</evidence>
<dbReference type="Pfam" id="PF00072">
    <property type="entry name" value="Response_reg"/>
    <property type="match status" value="1"/>
</dbReference>
<feature type="domain" description="HPt" evidence="16">
    <location>
        <begin position="170"/>
        <end position="274"/>
    </location>
</feature>
<evidence type="ECO:0000313" key="17">
    <source>
        <dbReference type="EMBL" id="AKJ32041.1"/>
    </source>
</evidence>
<keyword evidence="7" id="KW-0902">Two-component regulatory system</keyword>
<evidence type="ECO:0000256" key="9">
    <source>
        <dbReference type="PROSITE-ProRule" id="PRU00110"/>
    </source>
</evidence>
<organism evidence="17 18">
    <name type="scientific">Caldimonas brevitalea</name>
    <dbReference type="NCBI Taxonomy" id="413882"/>
    <lineage>
        <taxon>Bacteria</taxon>
        <taxon>Pseudomonadati</taxon>
        <taxon>Pseudomonadota</taxon>
        <taxon>Betaproteobacteria</taxon>
        <taxon>Burkholderiales</taxon>
        <taxon>Sphaerotilaceae</taxon>
        <taxon>Caldimonas</taxon>
    </lineage>
</organism>
<dbReference type="EMBL" id="CP011371">
    <property type="protein sequence ID" value="AKJ32041.1"/>
    <property type="molecule type" value="Genomic_DNA"/>
</dbReference>
<evidence type="ECO:0000259" key="16">
    <source>
        <dbReference type="PROSITE" id="PS50894"/>
    </source>
</evidence>
<dbReference type="SMART" id="SM00260">
    <property type="entry name" value="CheW"/>
    <property type="match status" value="1"/>
</dbReference>
<evidence type="ECO:0000259" key="14">
    <source>
        <dbReference type="PROSITE" id="PS50110"/>
    </source>
</evidence>
<evidence type="ECO:0000313" key="18">
    <source>
        <dbReference type="Proteomes" id="UP000035352"/>
    </source>
</evidence>
<dbReference type="InterPro" id="IPR051315">
    <property type="entry name" value="Bact_Chemotaxis_CheA"/>
</dbReference>
<dbReference type="Gene3D" id="2.30.30.40">
    <property type="entry name" value="SH3 Domains"/>
    <property type="match status" value="1"/>
</dbReference>
<dbReference type="Gene3D" id="3.40.50.2300">
    <property type="match status" value="1"/>
</dbReference>
<keyword evidence="4 10" id="KW-0597">Phosphoprotein</keyword>
<dbReference type="SUPFAM" id="SSF52172">
    <property type="entry name" value="CheY-like"/>
    <property type="match status" value="1"/>
</dbReference>
<dbReference type="PROSITE" id="PS50851">
    <property type="entry name" value="CHEW"/>
    <property type="match status" value="1"/>
</dbReference>
<dbReference type="GO" id="GO:0000155">
    <property type="term" value="F:phosphorelay sensor kinase activity"/>
    <property type="evidence" value="ECO:0007669"/>
    <property type="project" value="InterPro"/>
</dbReference>
<evidence type="ECO:0000256" key="6">
    <source>
        <dbReference type="ARBA" id="ARBA00022777"/>
    </source>
</evidence>
<reference evidence="17 18" key="1">
    <citation type="submission" date="2015-05" db="EMBL/GenBank/DDBJ databases">
        <authorList>
            <person name="Tang B."/>
            <person name="Yu Y."/>
        </authorList>
    </citation>
    <scope>NUCLEOTIDE SEQUENCE [LARGE SCALE GENOMIC DNA]</scope>
    <source>
        <strain evidence="17 18">DSM 7029</strain>
    </source>
</reference>
<name>A0A0G3BXE3_9BURK</name>
<dbReference type="Pfam" id="PF01584">
    <property type="entry name" value="CheW"/>
    <property type="match status" value="1"/>
</dbReference>
<feature type="modified residue" description="Phosphohistidine" evidence="9">
    <location>
        <position position="217"/>
    </location>
</feature>
<dbReference type="InterPro" id="IPR036061">
    <property type="entry name" value="CheW-like_dom_sf"/>
</dbReference>
<evidence type="ECO:0000256" key="3">
    <source>
        <dbReference type="ARBA" id="ARBA00021495"/>
    </source>
</evidence>
<evidence type="ECO:0000256" key="8">
    <source>
        <dbReference type="ARBA" id="ARBA00035100"/>
    </source>
</evidence>
<dbReference type="SMART" id="SM01231">
    <property type="entry name" value="H-kinase_dim"/>
    <property type="match status" value="1"/>
</dbReference>
<dbReference type="InterPro" id="IPR004358">
    <property type="entry name" value="Sig_transdc_His_kin-like_C"/>
</dbReference>
<dbReference type="PANTHER" id="PTHR43395:SF8">
    <property type="entry name" value="HISTIDINE KINASE"/>
    <property type="match status" value="1"/>
</dbReference>
<dbReference type="PANTHER" id="PTHR43395">
    <property type="entry name" value="SENSOR HISTIDINE KINASE CHEA"/>
    <property type="match status" value="1"/>
</dbReference>
<dbReference type="InterPro" id="IPR003594">
    <property type="entry name" value="HATPase_dom"/>
</dbReference>
<dbReference type="InterPro" id="IPR005467">
    <property type="entry name" value="His_kinase_dom"/>
</dbReference>
<dbReference type="EC" id="2.7.13.3" evidence="2"/>
<evidence type="ECO:0000256" key="7">
    <source>
        <dbReference type="ARBA" id="ARBA00023012"/>
    </source>
</evidence>
<feature type="domain" description="Response regulatory" evidence="14">
    <location>
        <begin position="826"/>
        <end position="942"/>
    </location>
</feature>
<dbReference type="Gene3D" id="3.30.565.10">
    <property type="entry name" value="Histidine kinase-like ATPase, C-terminal domain"/>
    <property type="match status" value="1"/>
</dbReference>
<keyword evidence="6 17" id="KW-0418">Kinase</keyword>
<dbReference type="PROSITE" id="PS50110">
    <property type="entry name" value="RESPONSE_REGULATORY"/>
    <property type="match status" value="1"/>
</dbReference>
<dbReference type="SMART" id="SM00448">
    <property type="entry name" value="REC"/>
    <property type="match status" value="1"/>
</dbReference>
<dbReference type="Pfam" id="PF02518">
    <property type="entry name" value="HATPase_c"/>
    <property type="match status" value="1"/>
</dbReference>
<dbReference type="PATRIC" id="fig|413882.6.peg.5598"/>
<dbReference type="STRING" id="413882.AAW51_5350"/>
<evidence type="ECO:0000256" key="2">
    <source>
        <dbReference type="ARBA" id="ARBA00012438"/>
    </source>
</evidence>
<evidence type="ECO:0000259" key="15">
    <source>
        <dbReference type="PROSITE" id="PS50851"/>
    </source>
</evidence>
<dbReference type="InterPro" id="IPR001789">
    <property type="entry name" value="Sig_transdc_resp-reg_receiver"/>
</dbReference>
<dbReference type="InterPro" id="IPR008207">
    <property type="entry name" value="Sig_transdc_His_kin_Hpt_dom"/>
</dbReference>